<dbReference type="KEGG" id="mpq:ABA45_05920"/>
<reference evidence="1 2" key="1">
    <citation type="submission" date="2015-05" db="EMBL/GenBank/DDBJ databases">
        <title>Complete genome of Marinobacter psychrophilus strain 20041T isolated from sea-ice of the Canadian Basin.</title>
        <authorList>
            <person name="Song L."/>
            <person name="Ren L."/>
            <person name="Yu Y."/>
            <person name="Wang X."/>
        </authorList>
    </citation>
    <scope>NUCLEOTIDE SEQUENCE [LARGE SCALE GENOMIC DNA]</scope>
    <source>
        <strain evidence="1 2">20041</strain>
    </source>
</reference>
<sequence>MRGRVLQLAAVLSGQFTIFMQILVELLPICISTGVSTHTGIQYINMTIFQKAITNRSGGQREGVAWTGINRYDFSPAVANWQQVNEL</sequence>
<proteinExistence type="predicted"/>
<protein>
    <submittedName>
        <fullName evidence="1">Uncharacterized protein</fullName>
    </submittedName>
</protein>
<dbReference type="Proteomes" id="UP000036406">
    <property type="component" value="Chromosome"/>
</dbReference>
<dbReference type="AlphaFoldDB" id="A0A0H4HZB3"/>
<dbReference type="EMBL" id="CP011494">
    <property type="protein sequence ID" value="AKO52019.1"/>
    <property type="molecule type" value="Genomic_DNA"/>
</dbReference>
<accession>A0A0H4HZB3</accession>
<dbReference type="PATRIC" id="fig|330734.3.peg.1255"/>
<evidence type="ECO:0000313" key="2">
    <source>
        <dbReference type="Proteomes" id="UP000036406"/>
    </source>
</evidence>
<gene>
    <name evidence="1" type="ORF">ABA45_05920</name>
</gene>
<name>A0A0H4HZB3_9GAMM</name>
<evidence type="ECO:0000313" key="1">
    <source>
        <dbReference type="EMBL" id="AKO52019.1"/>
    </source>
</evidence>
<keyword evidence="2" id="KW-1185">Reference proteome</keyword>
<organism evidence="1 2">
    <name type="scientific">Marinobacter psychrophilus</name>
    <dbReference type="NCBI Taxonomy" id="330734"/>
    <lineage>
        <taxon>Bacteria</taxon>
        <taxon>Pseudomonadati</taxon>
        <taxon>Pseudomonadota</taxon>
        <taxon>Gammaproteobacteria</taxon>
        <taxon>Pseudomonadales</taxon>
        <taxon>Marinobacteraceae</taxon>
        <taxon>Marinobacter</taxon>
    </lineage>
</organism>